<dbReference type="AlphaFoldDB" id="A0A364LD82"/>
<keyword evidence="7" id="KW-0812">Transmembrane</keyword>
<dbReference type="Proteomes" id="UP000249363">
    <property type="component" value="Unassembled WGS sequence"/>
</dbReference>
<feature type="transmembrane region" description="Helical" evidence="7">
    <location>
        <begin position="12"/>
        <end position="32"/>
    </location>
</feature>
<dbReference type="GO" id="GO:0020037">
    <property type="term" value="F:heme binding"/>
    <property type="evidence" value="ECO:0007669"/>
    <property type="project" value="InterPro"/>
</dbReference>
<dbReference type="InterPro" id="IPR001128">
    <property type="entry name" value="Cyt_P450"/>
</dbReference>
<dbReference type="InterPro" id="IPR002401">
    <property type="entry name" value="Cyt_P450_E_grp-I"/>
</dbReference>
<dbReference type="PANTHER" id="PTHR24305:SF156">
    <property type="entry name" value="P450, PUTATIVE (EUROFUNG)-RELATED"/>
    <property type="match status" value="1"/>
</dbReference>
<keyword evidence="3 6" id="KW-0560">Oxidoreductase</keyword>
<keyword evidence="7" id="KW-0472">Membrane</keyword>
<reference evidence="8 9" key="1">
    <citation type="journal article" date="2017" name="Biotechnol. Biofuels">
        <title>Differential beta-glucosidase expression as a function of carbon source availability in Talaromyces amestolkiae: a genomic and proteomic approach.</title>
        <authorList>
            <person name="de Eugenio L.I."/>
            <person name="Mendez-Liter J.A."/>
            <person name="Nieto-Dominguez M."/>
            <person name="Alonso L."/>
            <person name="Gil-Munoz J."/>
            <person name="Barriuso J."/>
            <person name="Prieto A."/>
            <person name="Martinez M.J."/>
        </authorList>
    </citation>
    <scope>NUCLEOTIDE SEQUENCE [LARGE SCALE GENOMIC DNA]</scope>
    <source>
        <strain evidence="8 9">CIB</strain>
    </source>
</reference>
<dbReference type="GO" id="GO:0004497">
    <property type="term" value="F:monooxygenase activity"/>
    <property type="evidence" value="ECO:0007669"/>
    <property type="project" value="UniProtKB-KW"/>
</dbReference>
<dbReference type="Pfam" id="PF00067">
    <property type="entry name" value="p450"/>
    <property type="match status" value="1"/>
</dbReference>
<dbReference type="PROSITE" id="PS00086">
    <property type="entry name" value="CYTOCHROME_P450"/>
    <property type="match status" value="1"/>
</dbReference>
<keyword evidence="4 5" id="KW-0408">Iron</keyword>
<comment type="cofactor">
    <cofactor evidence="1 5">
        <name>heme</name>
        <dbReference type="ChEBI" id="CHEBI:30413"/>
    </cofactor>
</comment>
<name>A0A364LD82_TALAM</name>
<keyword evidence="7" id="KW-1133">Transmembrane helix</keyword>
<dbReference type="RefSeq" id="XP_040738292.1">
    <property type="nucleotide sequence ID" value="XM_040882743.1"/>
</dbReference>
<proteinExistence type="inferred from homology"/>
<keyword evidence="5 6" id="KW-0349">Heme</keyword>
<accession>A0A364LD82</accession>
<dbReference type="PANTHER" id="PTHR24305">
    <property type="entry name" value="CYTOCHROME P450"/>
    <property type="match status" value="1"/>
</dbReference>
<evidence type="ECO:0000256" key="1">
    <source>
        <dbReference type="ARBA" id="ARBA00001971"/>
    </source>
</evidence>
<keyword evidence="2 5" id="KW-0479">Metal-binding</keyword>
<dbReference type="InterPro" id="IPR050121">
    <property type="entry name" value="Cytochrome_P450_monoxygenase"/>
</dbReference>
<dbReference type="EMBL" id="MIKG01000026">
    <property type="protein sequence ID" value="RAO73778.1"/>
    <property type="molecule type" value="Genomic_DNA"/>
</dbReference>
<dbReference type="GO" id="GO:0005506">
    <property type="term" value="F:iron ion binding"/>
    <property type="evidence" value="ECO:0007669"/>
    <property type="project" value="InterPro"/>
</dbReference>
<dbReference type="PRINTS" id="PR00385">
    <property type="entry name" value="P450"/>
</dbReference>
<organism evidence="8 9">
    <name type="scientific">Talaromyces amestolkiae</name>
    <dbReference type="NCBI Taxonomy" id="1196081"/>
    <lineage>
        <taxon>Eukaryota</taxon>
        <taxon>Fungi</taxon>
        <taxon>Dikarya</taxon>
        <taxon>Ascomycota</taxon>
        <taxon>Pezizomycotina</taxon>
        <taxon>Eurotiomycetes</taxon>
        <taxon>Eurotiomycetidae</taxon>
        <taxon>Eurotiales</taxon>
        <taxon>Trichocomaceae</taxon>
        <taxon>Talaromyces</taxon>
        <taxon>Talaromyces sect. Talaromyces</taxon>
    </lineage>
</organism>
<comment type="similarity">
    <text evidence="6">Belongs to the cytochrome P450 family.</text>
</comment>
<evidence type="ECO:0000313" key="9">
    <source>
        <dbReference type="Proteomes" id="UP000249363"/>
    </source>
</evidence>
<dbReference type="Gene3D" id="1.10.630.10">
    <property type="entry name" value="Cytochrome P450"/>
    <property type="match status" value="1"/>
</dbReference>
<comment type="caution">
    <text evidence="8">The sequence shown here is derived from an EMBL/GenBank/DDBJ whole genome shotgun (WGS) entry which is preliminary data.</text>
</comment>
<evidence type="ECO:0000256" key="7">
    <source>
        <dbReference type="SAM" id="Phobius"/>
    </source>
</evidence>
<dbReference type="GeneID" id="63799004"/>
<evidence type="ECO:0008006" key="10">
    <source>
        <dbReference type="Google" id="ProtNLM"/>
    </source>
</evidence>
<evidence type="ECO:0000313" key="8">
    <source>
        <dbReference type="EMBL" id="RAO73778.1"/>
    </source>
</evidence>
<keyword evidence="9" id="KW-1185">Reference proteome</keyword>
<dbReference type="InterPro" id="IPR017972">
    <property type="entry name" value="Cyt_P450_CS"/>
</dbReference>
<gene>
    <name evidence="8" type="ORF">BHQ10_009790</name>
</gene>
<dbReference type="PRINTS" id="PR00463">
    <property type="entry name" value="EP450I"/>
</dbReference>
<evidence type="ECO:0000256" key="4">
    <source>
        <dbReference type="ARBA" id="ARBA00023004"/>
    </source>
</evidence>
<feature type="binding site" description="axial binding residue" evidence="5">
    <location>
        <position position="427"/>
    </location>
    <ligand>
        <name>heme</name>
        <dbReference type="ChEBI" id="CHEBI:30413"/>
    </ligand>
    <ligandPart>
        <name>Fe</name>
        <dbReference type="ChEBI" id="CHEBI:18248"/>
    </ligandPart>
</feature>
<evidence type="ECO:0000256" key="5">
    <source>
        <dbReference type="PIRSR" id="PIRSR602401-1"/>
    </source>
</evidence>
<dbReference type="GO" id="GO:0016705">
    <property type="term" value="F:oxidoreductase activity, acting on paired donors, with incorporation or reduction of molecular oxygen"/>
    <property type="evidence" value="ECO:0007669"/>
    <property type="project" value="InterPro"/>
</dbReference>
<protein>
    <recommendedName>
        <fullName evidence="10">Cytochrome P450</fullName>
    </recommendedName>
</protein>
<dbReference type="OrthoDB" id="3945418at2759"/>
<evidence type="ECO:0000256" key="3">
    <source>
        <dbReference type="ARBA" id="ARBA00023002"/>
    </source>
</evidence>
<evidence type="ECO:0000256" key="6">
    <source>
        <dbReference type="RuleBase" id="RU000461"/>
    </source>
</evidence>
<evidence type="ECO:0000256" key="2">
    <source>
        <dbReference type="ARBA" id="ARBA00022723"/>
    </source>
</evidence>
<dbReference type="CDD" id="cd11062">
    <property type="entry name" value="CYP58-like"/>
    <property type="match status" value="1"/>
</dbReference>
<dbReference type="InterPro" id="IPR036396">
    <property type="entry name" value="Cyt_P450_sf"/>
</dbReference>
<dbReference type="SUPFAM" id="SSF48264">
    <property type="entry name" value="Cytochrome P450"/>
    <property type="match status" value="1"/>
</dbReference>
<dbReference type="STRING" id="1196081.A0A364LD82"/>
<sequence length="481" mass="53341">MAIATTALTFVHLWAEGLLILLSSVIVLRCIYRLYFHSLSRIPGPKIAACTSLWLAYHTYIGDESSVIFDLHKKYGPALRIAPNDVDFDDGDAVEPIYVAGGGFPKTPQYSKFDIDGHTTIFSTLTLPERAQRAKAVAPLFSTASIRNASGTLDKVVDDFVSRVRTESKTGKPVNVLNAARGMAIDAISAYLFQQQYGAVTEQTSTMSASPFVDAYVGVGAFFNLLPGKIGDLVQSMADYWCADAKTNAAFRLINSFTQNLVNTSVPKSGSYQSRLLEQVSPEQSRIELKDACFAGTDSTSTNTASIMWFLAKYPDVYDRLCEEVQRRTSQNEDPSTGSYLRGVVREGLRLSWANPTRLPRQVPKGGWHFKGHFYPEGTSVGVAATQLHKDETVFPESDKFRPERWENPTEAMLTHFFAFGKGTRTCIAKNLATAELTLATLKMAQTDMLRGAEIVTERIEMTEWFNSRIKGEEILIKLKN</sequence>
<keyword evidence="6" id="KW-0503">Monooxygenase</keyword>